<keyword evidence="3" id="KW-1185">Reference proteome</keyword>
<dbReference type="EMBL" id="JBEPMB010000003">
    <property type="protein sequence ID" value="MET3614381.1"/>
    <property type="molecule type" value="Genomic_DNA"/>
</dbReference>
<dbReference type="InterPro" id="IPR025246">
    <property type="entry name" value="IS30-like_HTH"/>
</dbReference>
<comment type="caution">
    <text evidence="2">The sequence shown here is derived from an EMBL/GenBank/DDBJ whole genome shotgun (WGS) entry which is preliminary data.</text>
</comment>
<sequence>MKTRYSHLTLADRRQIERWRLMKMSATEIAERLGRHRSTVFRELRRNRHNDVEIPELTGYWCVVAQKLALGRRFRHRKLVRHSELRQRIVVCLKAGWSPEQIAGRMRFEGALP</sequence>
<proteinExistence type="predicted"/>
<feature type="non-terminal residue" evidence="2">
    <location>
        <position position="113"/>
    </location>
</feature>
<dbReference type="Proteomes" id="UP001549047">
    <property type="component" value="Unassembled WGS sequence"/>
</dbReference>
<dbReference type="Pfam" id="PF13936">
    <property type="entry name" value="HTH_38"/>
    <property type="match status" value="1"/>
</dbReference>
<name>A0ABV2J271_9HYPH</name>
<evidence type="ECO:0000259" key="1">
    <source>
        <dbReference type="Pfam" id="PF13936"/>
    </source>
</evidence>
<accession>A0ABV2J271</accession>
<reference evidence="2 3" key="1">
    <citation type="submission" date="2024-06" db="EMBL/GenBank/DDBJ databases">
        <title>Genomic Encyclopedia of Type Strains, Phase IV (KMG-IV): sequencing the most valuable type-strain genomes for metagenomic binning, comparative biology and taxonomic classification.</title>
        <authorList>
            <person name="Goeker M."/>
        </authorList>
    </citation>
    <scope>NUCLEOTIDE SEQUENCE [LARGE SCALE GENOMIC DNA]</scope>
    <source>
        <strain evidence="2 3">DSM 29780</strain>
    </source>
</reference>
<evidence type="ECO:0000313" key="2">
    <source>
        <dbReference type="EMBL" id="MET3614381.1"/>
    </source>
</evidence>
<dbReference type="PANTHER" id="PTHR10948:SF23">
    <property type="entry name" value="TRANSPOSASE INSI FOR INSERTION SEQUENCE ELEMENT IS30A-RELATED"/>
    <property type="match status" value="1"/>
</dbReference>
<dbReference type="Gene3D" id="1.10.10.60">
    <property type="entry name" value="Homeodomain-like"/>
    <property type="match status" value="1"/>
</dbReference>
<organism evidence="2 3">
    <name type="scientific">Rhizobium aquaticum</name>
    <dbReference type="NCBI Taxonomy" id="1549636"/>
    <lineage>
        <taxon>Bacteria</taxon>
        <taxon>Pseudomonadati</taxon>
        <taxon>Pseudomonadota</taxon>
        <taxon>Alphaproteobacteria</taxon>
        <taxon>Hyphomicrobiales</taxon>
        <taxon>Rhizobiaceae</taxon>
        <taxon>Rhizobium/Agrobacterium group</taxon>
        <taxon>Rhizobium</taxon>
    </lineage>
</organism>
<dbReference type="PANTHER" id="PTHR10948">
    <property type="entry name" value="TRANSPOSASE"/>
    <property type="match status" value="1"/>
</dbReference>
<feature type="domain" description="Transposase IS30-like HTH" evidence="1">
    <location>
        <begin position="4"/>
        <end position="47"/>
    </location>
</feature>
<dbReference type="RefSeq" id="WP_354556876.1">
    <property type="nucleotide sequence ID" value="NZ_JBEPMB010000003.1"/>
</dbReference>
<evidence type="ECO:0000313" key="3">
    <source>
        <dbReference type="Proteomes" id="UP001549047"/>
    </source>
</evidence>
<protein>
    <submittedName>
        <fullName evidence="2">IS30 family transposase</fullName>
    </submittedName>
</protein>
<dbReference type="InterPro" id="IPR051917">
    <property type="entry name" value="Transposase-Integrase"/>
</dbReference>
<gene>
    <name evidence="2" type="ORF">ABID16_002718</name>
</gene>